<evidence type="ECO:0000313" key="5">
    <source>
        <dbReference type="Proteomes" id="UP000316775"/>
    </source>
</evidence>
<accession>A0A4Y4B1W0</accession>
<proteinExistence type="inferred from homology"/>
<protein>
    <recommendedName>
        <fullName evidence="6">Isomerase</fullName>
    </recommendedName>
</protein>
<dbReference type="InterPro" id="IPR003719">
    <property type="entry name" value="Phenazine_PhzF-like"/>
</dbReference>
<sequence>MKLYQIDAFSKTVFSGNPAAVCPLKEWLTDEIMQQIAAENNLAETVFYVKKDTKYEIRWFTPTVEVDLCGHATLAAAFVLFNFENYNEVQINFYSPRSGDLTVTKEGDLLSLNFPVDVFEAVELTNQMLDAFDCKPKKAFKGKTDYMFLFENEEEILNLKPNFETIMKLNVRGVIVTAKGNNSDFVSRFFGPQSGINEDPVTGSAHTTLIPFWAKELNKNKLSAIQLSERRGYLECELLGNRVRISGYAKCYLIGDLFL</sequence>
<dbReference type="PANTHER" id="PTHR13774">
    <property type="entry name" value="PHENAZINE BIOSYNTHESIS PROTEIN"/>
    <property type="match status" value="1"/>
</dbReference>
<dbReference type="GO" id="GO:0016853">
    <property type="term" value="F:isomerase activity"/>
    <property type="evidence" value="ECO:0007669"/>
    <property type="project" value="UniProtKB-KW"/>
</dbReference>
<dbReference type="RefSeq" id="WP_073245211.1">
    <property type="nucleotide sequence ID" value="NZ_BJNP01000027.1"/>
</dbReference>
<dbReference type="PANTHER" id="PTHR13774:SF17">
    <property type="entry name" value="PHENAZINE BIOSYNTHESIS-LIKE DOMAIN-CONTAINING PROTEIN"/>
    <property type="match status" value="1"/>
</dbReference>
<dbReference type="SUPFAM" id="SSF54506">
    <property type="entry name" value="Diaminopimelate epimerase-like"/>
    <property type="match status" value="1"/>
</dbReference>
<comment type="similarity">
    <text evidence="1">Belongs to the PhzF family.</text>
</comment>
<dbReference type="STRING" id="983.SAMN05443543_106130"/>
<dbReference type="Pfam" id="PF02567">
    <property type="entry name" value="PhzC-PhzF"/>
    <property type="match status" value="1"/>
</dbReference>
<gene>
    <name evidence="4" type="ORF">FFL01_24130</name>
</gene>
<dbReference type="Gene3D" id="3.10.310.10">
    <property type="entry name" value="Diaminopimelate Epimerase, Chain A, domain 1"/>
    <property type="match status" value="2"/>
</dbReference>
<evidence type="ECO:0000313" key="4">
    <source>
        <dbReference type="EMBL" id="GEC72874.1"/>
    </source>
</evidence>
<evidence type="ECO:0008006" key="6">
    <source>
        <dbReference type="Google" id="ProtNLM"/>
    </source>
</evidence>
<feature type="active site" evidence="3">
    <location>
        <position position="44"/>
    </location>
</feature>
<dbReference type="NCBIfam" id="TIGR00654">
    <property type="entry name" value="PhzF_family"/>
    <property type="match status" value="1"/>
</dbReference>
<dbReference type="EMBL" id="BJNP01000027">
    <property type="protein sequence ID" value="GEC72874.1"/>
    <property type="molecule type" value="Genomic_DNA"/>
</dbReference>
<dbReference type="Proteomes" id="UP000316775">
    <property type="component" value="Unassembled WGS sequence"/>
</dbReference>
<dbReference type="AlphaFoldDB" id="A0A4Y4B1W0"/>
<organism evidence="4 5">
    <name type="scientific">Flavobacterium flevense</name>
    <dbReference type="NCBI Taxonomy" id="983"/>
    <lineage>
        <taxon>Bacteria</taxon>
        <taxon>Pseudomonadati</taxon>
        <taxon>Bacteroidota</taxon>
        <taxon>Flavobacteriia</taxon>
        <taxon>Flavobacteriales</taxon>
        <taxon>Flavobacteriaceae</taxon>
        <taxon>Flavobacterium</taxon>
    </lineage>
</organism>
<reference evidence="4 5" key="1">
    <citation type="submission" date="2019-06" db="EMBL/GenBank/DDBJ databases">
        <title>Whole genome shotgun sequence of Flavobacterium flevense NBRC 14960.</title>
        <authorList>
            <person name="Hosoyama A."/>
            <person name="Uohara A."/>
            <person name="Ohji S."/>
            <person name="Ichikawa N."/>
        </authorList>
    </citation>
    <scope>NUCLEOTIDE SEQUENCE [LARGE SCALE GENOMIC DNA]</scope>
    <source>
        <strain evidence="4 5">NBRC 14960</strain>
    </source>
</reference>
<dbReference type="PIRSF" id="PIRSF016184">
    <property type="entry name" value="PhzC_PhzF"/>
    <property type="match status" value="1"/>
</dbReference>
<evidence type="ECO:0000256" key="1">
    <source>
        <dbReference type="ARBA" id="ARBA00008270"/>
    </source>
</evidence>
<dbReference type="GO" id="GO:0005737">
    <property type="term" value="C:cytoplasm"/>
    <property type="evidence" value="ECO:0007669"/>
    <property type="project" value="TreeGrafter"/>
</dbReference>
<evidence type="ECO:0000256" key="2">
    <source>
        <dbReference type="ARBA" id="ARBA00023235"/>
    </source>
</evidence>
<evidence type="ECO:0000256" key="3">
    <source>
        <dbReference type="PIRSR" id="PIRSR016184-1"/>
    </source>
</evidence>
<comment type="caution">
    <text evidence="4">The sequence shown here is derived from an EMBL/GenBank/DDBJ whole genome shotgun (WGS) entry which is preliminary data.</text>
</comment>
<keyword evidence="2" id="KW-0413">Isomerase</keyword>
<name>A0A4Y4B1W0_9FLAO</name>
<keyword evidence="5" id="KW-1185">Reference proteome</keyword>